<keyword evidence="5" id="KW-0862">Zinc</keyword>
<feature type="domain" description="GATA-type" evidence="11">
    <location>
        <begin position="239"/>
        <end position="275"/>
    </location>
</feature>
<dbReference type="CDD" id="cd00202">
    <property type="entry name" value="ZnF_GATA"/>
    <property type="match status" value="1"/>
</dbReference>
<evidence type="ECO:0000256" key="1">
    <source>
        <dbReference type="ARBA" id="ARBA00004123"/>
    </source>
</evidence>
<dbReference type="GO" id="GO:0005634">
    <property type="term" value="C:nucleus"/>
    <property type="evidence" value="ECO:0007669"/>
    <property type="project" value="UniProtKB-SubCell"/>
</dbReference>
<dbReference type="FunFam" id="3.30.50.10:FF:000018">
    <property type="entry name" value="GATA transcription factor"/>
    <property type="match status" value="1"/>
</dbReference>
<dbReference type="OrthoDB" id="2162994at2759"/>
<evidence type="ECO:0000256" key="5">
    <source>
        <dbReference type="ARBA" id="ARBA00022833"/>
    </source>
</evidence>
<comment type="subcellular location">
    <subcellularLocation>
        <location evidence="1 8">Nucleus</location>
    </subcellularLocation>
</comment>
<evidence type="ECO:0000256" key="4">
    <source>
        <dbReference type="ARBA" id="ARBA00022771"/>
    </source>
</evidence>
<organism evidence="12 13">
    <name type="scientific">Elaeis guineensis var. tenera</name>
    <name type="common">Oil palm</name>
    <dbReference type="NCBI Taxonomy" id="51953"/>
    <lineage>
        <taxon>Eukaryota</taxon>
        <taxon>Viridiplantae</taxon>
        <taxon>Streptophyta</taxon>
        <taxon>Embryophyta</taxon>
        <taxon>Tracheophyta</taxon>
        <taxon>Spermatophyta</taxon>
        <taxon>Magnoliopsida</taxon>
        <taxon>Liliopsida</taxon>
        <taxon>Arecaceae</taxon>
        <taxon>Arecoideae</taxon>
        <taxon>Cocoseae</taxon>
        <taxon>Elaeidinae</taxon>
        <taxon>Elaeis</taxon>
    </lineage>
</organism>
<sequence>MEAPEYLHGGYYKAGTPQFAPEKKVGGGAGEHFVVEDLLDFSNEEDEAGVAAGGDDAGFDATAGNSTDSSTVTAVDSCSNSFSGSDPHFSGDLVCRSFADASLSGDLCEPYDELAELEWLSNFVEESFSSEDLQKLQLISGIKSSSSSSENRAEIAPTVGGGAAQPALFRPEAPVPGKARSKRSRAAPCSWSSRLLVLSPTTTASSPESELLVPAGSSCGKKAAVKKKDQSSRPAVAPAADGRKCLHCATDKTPQWRTGPMGPKTLCNACGVRYKSGRLVPEYRPAASPTFVLSKHSNSHRKVLELRRQKELQQQQLLQAGSSAVYDGGAAAAGDDFLIHHHLGPDFRQLI</sequence>
<evidence type="ECO:0000256" key="2">
    <source>
        <dbReference type="ARBA" id="ARBA00005694"/>
    </source>
</evidence>
<dbReference type="GeneID" id="105047437"/>
<feature type="region of interest" description="Disordered" evidence="10">
    <location>
        <begin position="147"/>
        <end position="186"/>
    </location>
</feature>
<dbReference type="PROSITE" id="PS50114">
    <property type="entry name" value="GATA_ZN_FINGER_2"/>
    <property type="match status" value="1"/>
</dbReference>
<gene>
    <name evidence="13" type="primary">LOC105047437</name>
</gene>
<dbReference type="InterPro" id="IPR000679">
    <property type="entry name" value="Znf_GATA"/>
</dbReference>
<protein>
    <recommendedName>
        <fullName evidence="8">GATA transcription factor</fullName>
    </recommendedName>
</protein>
<evidence type="ECO:0000313" key="12">
    <source>
        <dbReference type="Proteomes" id="UP000504607"/>
    </source>
</evidence>
<dbReference type="Gene3D" id="3.30.50.10">
    <property type="entry name" value="Erythroid Transcription Factor GATA-1, subunit A"/>
    <property type="match status" value="1"/>
</dbReference>
<dbReference type="GO" id="GO:0043565">
    <property type="term" value="F:sequence-specific DNA binding"/>
    <property type="evidence" value="ECO:0007669"/>
    <property type="project" value="InterPro"/>
</dbReference>
<dbReference type="GO" id="GO:0008270">
    <property type="term" value="F:zinc ion binding"/>
    <property type="evidence" value="ECO:0007669"/>
    <property type="project" value="UniProtKB-KW"/>
</dbReference>
<keyword evidence="4 9" id="KW-0863">Zinc-finger</keyword>
<dbReference type="InterPro" id="IPR016679">
    <property type="entry name" value="TF_GATA_pln"/>
</dbReference>
<dbReference type="FunCoup" id="A0A6I9RD65">
    <property type="interactions" value="774"/>
</dbReference>
<evidence type="ECO:0000259" key="11">
    <source>
        <dbReference type="PROSITE" id="PS50114"/>
    </source>
</evidence>
<dbReference type="AlphaFoldDB" id="A0A6I9RD65"/>
<dbReference type="PANTHER" id="PTHR45658:SF18">
    <property type="entry name" value="PROTEIN GAT2"/>
    <property type="match status" value="1"/>
</dbReference>
<reference evidence="13" key="1">
    <citation type="submission" date="2025-08" db="UniProtKB">
        <authorList>
            <consortium name="RefSeq"/>
        </authorList>
    </citation>
    <scope>IDENTIFICATION</scope>
</reference>
<keyword evidence="8" id="KW-0804">Transcription</keyword>
<dbReference type="InParanoid" id="A0A6I9RD65"/>
<dbReference type="Pfam" id="PF00320">
    <property type="entry name" value="GATA"/>
    <property type="match status" value="1"/>
</dbReference>
<dbReference type="RefSeq" id="XP_010924658.1">
    <property type="nucleotide sequence ID" value="XM_010926356.3"/>
</dbReference>
<comment type="similarity">
    <text evidence="2 8">Belongs to the type IV zinc-finger family. Class A subfamily.</text>
</comment>
<dbReference type="SMART" id="SM00401">
    <property type="entry name" value="ZnF_GATA"/>
    <property type="match status" value="1"/>
</dbReference>
<keyword evidence="6 8" id="KW-0010">Activator</keyword>
<evidence type="ECO:0000256" key="6">
    <source>
        <dbReference type="ARBA" id="ARBA00023159"/>
    </source>
</evidence>
<dbReference type="InterPro" id="IPR013088">
    <property type="entry name" value="Znf_NHR/GATA"/>
</dbReference>
<name>A0A6I9RD65_ELAGV</name>
<dbReference type="GO" id="GO:0045893">
    <property type="term" value="P:positive regulation of DNA-templated transcription"/>
    <property type="evidence" value="ECO:0007669"/>
    <property type="project" value="InterPro"/>
</dbReference>
<evidence type="ECO:0000256" key="7">
    <source>
        <dbReference type="ARBA" id="ARBA00023242"/>
    </source>
</evidence>
<evidence type="ECO:0000313" key="13">
    <source>
        <dbReference type="RefSeq" id="XP_010924658.1"/>
    </source>
</evidence>
<evidence type="ECO:0000256" key="8">
    <source>
        <dbReference type="PIRNR" id="PIRNR016992"/>
    </source>
</evidence>
<keyword evidence="8" id="KW-0805">Transcription regulation</keyword>
<evidence type="ECO:0000256" key="10">
    <source>
        <dbReference type="SAM" id="MobiDB-lite"/>
    </source>
</evidence>
<proteinExistence type="inferred from homology"/>
<dbReference type="Proteomes" id="UP000504607">
    <property type="component" value="Chromosome 6"/>
</dbReference>
<dbReference type="PIRSF" id="PIRSF016992">
    <property type="entry name" value="TF_GATA_plant"/>
    <property type="match status" value="1"/>
</dbReference>
<dbReference type="PANTHER" id="PTHR45658">
    <property type="entry name" value="GATA TRANSCRIPTION FACTOR"/>
    <property type="match status" value="1"/>
</dbReference>
<keyword evidence="8" id="KW-0238">DNA-binding</keyword>
<dbReference type="KEGG" id="egu:105047437"/>
<evidence type="ECO:0000256" key="9">
    <source>
        <dbReference type="PROSITE-ProRule" id="PRU00094"/>
    </source>
</evidence>
<keyword evidence="3" id="KW-0479">Metal-binding</keyword>
<comment type="function">
    <text evidence="8">Transcriptional activator that specifically binds 5'-GATA-3' or 5'-GAT-3' motifs within gene promoters.</text>
</comment>
<accession>A0A6I9RD65</accession>
<dbReference type="InterPro" id="IPR051140">
    <property type="entry name" value="GATA_TF"/>
</dbReference>
<dbReference type="PROSITE" id="PS00344">
    <property type="entry name" value="GATA_ZN_FINGER_1"/>
    <property type="match status" value="1"/>
</dbReference>
<dbReference type="SUPFAM" id="SSF57716">
    <property type="entry name" value="Glucocorticoid receptor-like (DNA-binding domain)"/>
    <property type="match status" value="1"/>
</dbReference>
<evidence type="ECO:0000256" key="3">
    <source>
        <dbReference type="ARBA" id="ARBA00022723"/>
    </source>
</evidence>
<dbReference type="GO" id="GO:0030154">
    <property type="term" value="P:cell differentiation"/>
    <property type="evidence" value="ECO:0007669"/>
    <property type="project" value="TreeGrafter"/>
</dbReference>
<keyword evidence="7 8" id="KW-0539">Nucleus</keyword>
<keyword evidence="12" id="KW-1185">Reference proteome</keyword>